<dbReference type="OrthoDB" id="8636779at2"/>
<comment type="caution">
    <text evidence="2">The sequence shown here is derived from an EMBL/GenBank/DDBJ whole genome shotgun (WGS) entry which is preliminary data.</text>
</comment>
<evidence type="ECO:0000313" key="2">
    <source>
        <dbReference type="EMBL" id="OZI61984.1"/>
    </source>
</evidence>
<dbReference type="Proteomes" id="UP000215767">
    <property type="component" value="Unassembled WGS sequence"/>
</dbReference>
<proteinExistence type="predicted"/>
<organism evidence="2 3">
    <name type="scientific">Bordetella genomosp. 11</name>
    <dbReference type="NCBI Taxonomy" id="1416808"/>
    <lineage>
        <taxon>Bacteria</taxon>
        <taxon>Pseudomonadati</taxon>
        <taxon>Pseudomonadota</taxon>
        <taxon>Betaproteobacteria</taxon>
        <taxon>Burkholderiales</taxon>
        <taxon>Alcaligenaceae</taxon>
        <taxon>Bordetella</taxon>
    </lineage>
</organism>
<gene>
    <name evidence="2" type="ORF">CAL28_22390</name>
</gene>
<name>A0A261UJA0_9BORD</name>
<accession>A0A261UJA0</accession>
<protein>
    <submittedName>
        <fullName evidence="2">Uncharacterized protein</fullName>
    </submittedName>
</protein>
<reference evidence="3" key="1">
    <citation type="submission" date="2017-05" db="EMBL/GenBank/DDBJ databases">
        <title>Complete and WGS of Bordetella genogroups.</title>
        <authorList>
            <person name="Spilker T."/>
            <person name="Lipuma J."/>
        </authorList>
    </citation>
    <scope>NUCLEOTIDE SEQUENCE [LARGE SCALE GENOMIC DNA]</scope>
    <source>
        <strain evidence="3">AU8856</strain>
    </source>
</reference>
<feature type="region of interest" description="Disordered" evidence="1">
    <location>
        <begin position="1"/>
        <end position="28"/>
    </location>
</feature>
<sequence length="110" mass="11554">MSEQPVPLPHGASARHAGNTGRPRSLADAPISLTLRVRDCADAPARTCIERLLRGIPGLRIMTVSQHRGTATLALLAPRHAVDAMLHLIMVELPGAELGPLLPAGLAAVH</sequence>
<evidence type="ECO:0000313" key="3">
    <source>
        <dbReference type="Proteomes" id="UP000215767"/>
    </source>
</evidence>
<evidence type="ECO:0000256" key="1">
    <source>
        <dbReference type="SAM" id="MobiDB-lite"/>
    </source>
</evidence>
<dbReference type="RefSeq" id="WP_094843370.1">
    <property type="nucleotide sequence ID" value="NZ_NEVS01000004.1"/>
</dbReference>
<dbReference type="AlphaFoldDB" id="A0A261UJA0"/>
<keyword evidence="3" id="KW-1185">Reference proteome</keyword>
<dbReference type="EMBL" id="NEVS01000004">
    <property type="protein sequence ID" value="OZI61984.1"/>
    <property type="molecule type" value="Genomic_DNA"/>
</dbReference>